<dbReference type="PANTHER" id="PTHR43271">
    <property type="entry name" value="BLL2771 PROTEIN"/>
    <property type="match status" value="1"/>
</dbReference>
<dbReference type="Proteomes" id="UP001275315">
    <property type="component" value="Unassembled WGS sequence"/>
</dbReference>
<dbReference type="RefSeq" id="WP_320381261.1">
    <property type="nucleotide sequence ID" value="NZ_JAWDIQ010000003.1"/>
</dbReference>
<name>A0ABU5CX15_9BACI</name>
<gene>
    <name evidence="10" type="ORF">RWD45_19810</name>
</gene>
<evidence type="ECO:0000313" key="11">
    <source>
        <dbReference type="Proteomes" id="UP001275315"/>
    </source>
</evidence>
<keyword evidence="3" id="KW-0813">Transport</keyword>
<keyword evidence="11" id="KW-1185">Reference proteome</keyword>
<evidence type="ECO:0000313" key="10">
    <source>
        <dbReference type="EMBL" id="MDY0410384.1"/>
    </source>
</evidence>
<dbReference type="InterPro" id="IPR020846">
    <property type="entry name" value="MFS_dom"/>
</dbReference>
<organism evidence="10 11">
    <name type="scientific">Paracerasibacillus soli</name>
    <dbReference type="NCBI Taxonomy" id="480284"/>
    <lineage>
        <taxon>Bacteria</taxon>
        <taxon>Bacillati</taxon>
        <taxon>Bacillota</taxon>
        <taxon>Bacilli</taxon>
        <taxon>Bacillales</taxon>
        <taxon>Bacillaceae</taxon>
        <taxon>Paracerasibacillus</taxon>
    </lineage>
</organism>
<accession>A0ABU5CX15</accession>
<feature type="domain" description="Major facilitator superfamily (MFS) profile" evidence="9">
    <location>
        <begin position="1"/>
        <end position="61"/>
    </location>
</feature>
<protein>
    <submittedName>
        <fullName evidence="10">MFS transporter</fullName>
    </submittedName>
</protein>
<evidence type="ECO:0000256" key="1">
    <source>
        <dbReference type="ARBA" id="ARBA00004651"/>
    </source>
</evidence>
<evidence type="ECO:0000256" key="6">
    <source>
        <dbReference type="ARBA" id="ARBA00022989"/>
    </source>
</evidence>
<dbReference type="SUPFAM" id="SSF103473">
    <property type="entry name" value="MFS general substrate transporter"/>
    <property type="match status" value="1"/>
</dbReference>
<reference evidence="10 11" key="1">
    <citation type="submission" date="2023-10" db="EMBL/GenBank/DDBJ databases">
        <title>Virgibacillus soli CC-YMP-6 genome.</title>
        <authorList>
            <person name="Miliotis G."/>
            <person name="Sengupta P."/>
            <person name="Hameed A."/>
            <person name="Chuvochina M."/>
            <person name="Mcdonagh F."/>
            <person name="Simpson A.C."/>
            <person name="Singh N.K."/>
            <person name="Rekha P.D."/>
            <person name="Raman K."/>
            <person name="Hugenholtz P."/>
            <person name="Venkateswaran K."/>
        </authorList>
    </citation>
    <scope>NUCLEOTIDE SEQUENCE [LARGE SCALE GENOMIC DNA]</scope>
    <source>
        <strain evidence="10 11">CC-YMP-6</strain>
    </source>
</reference>
<evidence type="ECO:0000256" key="4">
    <source>
        <dbReference type="ARBA" id="ARBA00022475"/>
    </source>
</evidence>
<dbReference type="PANTHER" id="PTHR43271:SF2">
    <property type="entry name" value="BLL2771 PROTEIN"/>
    <property type="match status" value="1"/>
</dbReference>
<dbReference type="InterPro" id="IPR036259">
    <property type="entry name" value="MFS_trans_sf"/>
</dbReference>
<evidence type="ECO:0000256" key="5">
    <source>
        <dbReference type="ARBA" id="ARBA00022692"/>
    </source>
</evidence>
<evidence type="ECO:0000256" key="2">
    <source>
        <dbReference type="ARBA" id="ARBA00008335"/>
    </source>
</evidence>
<feature type="transmembrane region" description="Helical" evidence="8">
    <location>
        <begin position="15"/>
        <end position="33"/>
    </location>
</feature>
<keyword evidence="5 8" id="KW-0812">Transmembrane</keyword>
<evidence type="ECO:0000259" key="9">
    <source>
        <dbReference type="PROSITE" id="PS50850"/>
    </source>
</evidence>
<comment type="caution">
    <text evidence="10">The sequence shown here is derived from an EMBL/GenBank/DDBJ whole genome shotgun (WGS) entry which is preliminary data.</text>
</comment>
<evidence type="ECO:0000256" key="3">
    <source>
        <dbReference type="ARBA" id="ARBA00022448"/>
    </source>
</evidence>
<sequence length="61" mass="6548">MFFGPLSDRIGRKEVLLSGMGALAIVTCLLGFADEFYMIVILRGIQGFVAASFAPTDGICF</sequence>
<dbReference type="Pfam" id="PF07690">
    <property type="entry name" value="MFS_1"/>
    <property type="match status" value="1"/>
</dbReference>
<dbReference type="PROSITE" id="PS50850">
    <property type="entry name" value="MFS"/>
    <property type="match status" value="1"/>
</dbReference>
<comment type="similarity">
    <text evidence="2">Belongs to the major facilitator superfamily.</text>
</comment>
<comment type="subcellular location">
    <subcellularLocation>
        <location evidence="1">Cell membrane</location>
        <topology evidence="1">Multi-pass membrane protein</topology>
    </subcellularLocation>
</comment>
<dbReference type="InterPro" id="IPR011701">
    <property type="entry name" value="MFS"/>
</dbReference>
<proteinExistence type="inferred from homology"/>
<dbReference type="Gene3D" id="1.20.1720.10">
    <property type="entry name" value="Multidrug resistance protein D"/>
    <property type="match status" value="1"/>
</dbReference>
<keyword evidence="4" id="KW-1003">Cell membrane</keyword>
<evidence type="ECO:0000256" key="7">
    <source>
        <dbReference type="ARBA" id="ARBA00023136"/>
    </source>
</evidence>
<keyword evidence="6 8" id="KW-1133">Transmembrane helix</keyword>
<dbReference type="EMBL" id="JAWDIQ010000003">
    <property type="protein sequence ID" value="MDY0410384.1"/>
    <property type="molecule type" value="Genomic_DNA"/>
</dbReference>
<evidence type="ECO:0000256" key="8">
    <source>
        <dbReference type="SAM" id="Phobius"/>
    </source>
</evidence>
<keyword evidence="7 8" id="KW-0472">Membrane</keyword>